<dbReference type="SUPFAM" id="SSF55729">
    <property type="entry name" value="Acyl-CoA N-acyltransferases (Nat)"/>
    <property type="match status" value="1"/>
</dbReference>
<sequence>MEHRLTDNWDEALWRQAEPIYNEAFPEHGRKPPSIIRRMFEKRMCTLHVASVGEEPVAMALTGLDEKTGALIIDYIAVKRSYRGEGRGREWTRLIAGWAKRVHSCRGIIVEVEAEQTPDNLRRIRFWERCGFRLTAYVHRYIWVPEPYRAMYVSFDPENPLPDDGEALFRCITRFHEKAYRKPKS</sequence>
<feature type="domain" description="N-acetyltransferase" evidence="1">
    <location>
        <begin position="4"/>
        <end position="158"/>
    </location>
</feature>
<evidence type="ECO:0000259" key="1">
    <source>
        <dbReference type="PROSITE" id="PS51186"/>
    </source>
</evidence>
<dbReference type="AlphaFoldDB" id="A0A3B0CL29"/>
<protein>
    <submittedName>
        <fullName evidence="2">GNAT family N-acetyltransferase</fullName>
    </submittedName>
</protein>
<name>A0A3B0CL29_9BACL</name>
<dbReference type="OrthoDB" id="2830399at2"/>
<dbReference type="InterPro" id="IPR000182">
    <property type="entry name" value="GNAT_dom"/>
</dbReference>
<accession>A0A3B0CL29</accession>
<dbReference type="PROSITE" id="PS51186">
    <property type="entry name" value="GNAT"/>
    <property type="match status" value="1"/>
</dbReference>
<dbReference type="RefSeq" id="WP_120746584.1">
    <property type="nucleotide sequence ID" value="NZ_RBAH01000004.1"/>
</dbReference>
<gene>
    <name evidence="2" type="ORF">D7M11_07700</name>
</gene>
<dbReference type="Pfam" id="PF00583">
    <property type="entry name" value="Acetyltransf_1"/>
    <property type="match status" value="1"/>
</dbReference>
<dbReference type="Proteomes" id="UP000282311">
    <property type="component" value="Unassembled WGS sequence"/>
</dbReference>
<organism evidence="2 3">
    <name type="scientific">Paenibacillus ginsengarvi</name>
    <dbReference type="NCBI Taxonomy" id="400777"/>
    <lineage>
        <taxon>Bacteria</taxon>
        <taxon>Bacillati</taxon>
        <taxon>Bacillota</taxon>
        <taxon>Bacilli</taxon>
        <taxon>Bacillales</taxon>
        <taxon>Paenibacillaceae</taxon>
        <taxon>Paenibacillus</taxon>
    </lineage>
</organism>
<evidence type="ECO:0000313" key="3">
    <source>
        <dbReference type="Proteomes" id="UP000282311"/>
    </source>
</evidence>
<dbReference type="Gene3D" id="3.40.630.30">
    <property type="match status" value="1"/>
</dbReference>
<keyword evidence="3" id="KW-1185">Reference proteome</keyword>
<reference evidence="2 3" key="1">
    <citation type="journal article" date="2007" name="Int. J. Syst. Evol. Microbiol.">
        <title>Paenibacillus ginsengarvi sp. nov., isolated from soil from ginseng cultivation.</title>
        <authorList>
            <person name="Yoon M.H."/>
            <person name="Ten L.N."/>
            <person name="Im W.T."/>
        </authorList>
    </citation>
    <scope>NUCLEOTIDE SEQUENCE [LARGE SCALE GENOMIC DNA]</scope>
    <source>
        <strain evidence="2 3">KCTC 13059</strain>
    </source>
</reference>
<dbReference type="EMBL" id="RBAH01000004">
    <property type="protein sequence ID" value="RKN85561.1"/>
    <property type="molecule type" value="Genomic_DNA"/>
</dbReference>
<dbReference type="InterPro" id="IPR016181">
    <property type="entry name" value="Acyl_CoA_acyltransferase"/>
</dbReference>
<evidence type="ECO:0000313" key="2">
    <source>
        <dbReference type="EMBL" id="RKN85561.1"/>
    </source>
</evidence>
<proteinExistence type="predicted"/>
<dbReference type="GO" id="GO:0016747">
    <property type="term" value="F:acyltransferase activity, transferring groups other than amino-acyl groups"/>
    <property type="evidence" value="ECO:0007669"/>
    <property type="project" value="InterPro"/>
</dbReference>
<comment type="caution">
    <text evidence="2">The sequence shown here is derived from an EMBL/GenBank/DDBJ whole genome shotgun (WGS) entry which is preliminary data.</text>
</comment>
<keyword evidence="2" id="KW-0808">Transferase</keyword>